<reference evidence="2" key="1">
    <citation type="submission" date="2018-05" db="EMBL/GenBank/DDBJ databases">
        <title>Draft genome of Mucuna pruriens seed.</title>
        <authorList>
            <person name="Nnadi N.E."/>
            <person name="Vos R."/>
            <person name="Hasami M.H."/>
            <person name="Devisetty U.K."/>
            <person name="Aguiy J.C."/>
        </authorList>
    </citation>
    <scope>NUCLEOTIDE SEQUENCE [LARGE SCALE GENOMIC DNA]</scope>
    <source>
        <strain evidence="2">JCA_2017</strain>
    </source>
</reference>
<dbReference type="Pfam" id="PF03732">
    <property type="entry name" value="Retrotrans_gag"/>
    <property type="match status" value="1"/>
</dbReference>
<dbReference type="Proteomes" id="UP000257109">
    <property type="component" value="Unassembled WGS sequence"/>
</dbReference>
<organism evidence="2 3">
    <name type="scientific">Mucuna pruriens</name>
    <name type="common">Velvet bean</name>
    <name type="synonym">Dolichos pruriens</name>
    <dbReference type="NCBI Taxonomy" id="157652"/>
    <lineage>
        <taxon>Eukaryota</taxon>
        <taxon>Viridiplantae</taxon>
        <taxon>Streptophyta</taxon>
        <taxon>Embryophyta</taxon>
        <taxon>Tracheophyta</taxon>
        <taxon>Spermatophyta</taxon>
        <taxon>Magnoliopsida</taxon>
        <taxon>eudicotyledons</taxon>
        <taxon>Gunneridae</taxon>
        <taxon>Pentapetalae</taxon>
        <taxon>rosids</taxon>
        <taxon>fabids</taxon>
        <taxon>Fabales</taxon>
        <taxon>Fabaceae</taxon>
        <taxon>Papilionoideae</taxon>
        <taxon>50 kb inversion clade</taxon>
        <taxon>NPAAA clade</taxon>
        <taxon>indigoferoid/millettioid clade</taxon>
        <taxon>Phaseoleae</taxon>
        <taxon>Mucuna</taxon>
    </lineage>
</organism>
<feature type="domain" description="Retrotransposon gag" evidence="1">
    <location>
        <begin position="94"/>
        <end position="151"/>
    </location>
</feature>
<dbReference type="PANTHER" id="PTHR33223">
    <property type="entry name" value="CCHC-TYPE DOMAIN-CONTAINING PROTEIN"/>
    <property type="match status" value="1"/>
</dbReference>
<dbReference type="AlphaFoldDB" id="A0A371G5B6"/>
<dbReference type="OrthoDB" id="675927at2759"/>
<proteinExistence type="predicted"/>
<feature type="non-terminal residue" evidence="2">
    <location>
        <position position="1"/>
    </location>
</feature>
<dbReference type="EMBL" id="QJKJ01006707">
    <property type="protein sequence ID" value="RDX85769.1"/>
    <property type="molecule type" value="Genomic_DNA"/>
</dbReference>
<keyword evidence="3" id="KW-1185">Reference proteome</keyword>
<accession>A0A371G5B6</accession>
<protein>
    <recommendedName>
        <fullName evidence="1">Retrotransposon gag domain-containing protein</fullName>
    </recommendedName>
</protein>
<evidence type="ECO:0000259" key="1">
    <source>
        <dbReference type="Pfam" id="PF03732"/>
    </source>
</evidence>
<comment type="caution">
    <text evidence="2">The sequence shown here is derived from an EMBL/GenBank/DDBJ whole genome shotgun (WGS) entry which is preliminary data.</text>
</comment>
<dbReference type="InterPro" id="IPR005162">
    <property type="entry name" value="Retrotrans_gag_dom"/>
</dbReference>
<name>A0A371G5B6_MUCPR</name>
<sequence length="151" mass="17706">MGEAATTPKQKGDPQVDDKWRFLIERLRAIEGVDRYGLDAADLCLVLDVVLPTDFKTLEFDKYKGSSCPHTHLAMYCRKMVAYMHEDKIMFVTAALSWYVNLERGHIRTWKDLTKAFLKQYKYNEDKALDRSRLQNMTKKDLEGFKEYAQK</sequence>
<gene>
    <name evidence="2" type="ORF">CR513_32988</name>
</gene>
<dbReference type="PANTHER" id="PTHR33223:SF8">
    <property type="entry name" value="OS04G0172440 PROTEIN"/>
    <property type="match status" value="1"/>
</dbReference>
<evidence type="ECO:0000313" key="3">
    <source>
        <dbReference type="Proteomes" id="UP000257109"/>
    </source>
</evidence>
<evidence type="ECO:0000313" key="2">
    <source>
        <dbReference type="EMBL" id="RDX85769.1"/>
    </source>
</evidence>